<name>A0AAP8F3N0_9BACI</name>
<feature type="signal peptide" evidence="1">
    <location>
        <begin position="1"/>
        <end position="29"/>
    </location>
</feature>
<organism evidence="2 3">
    <name type="scientific">Bacillus toyonensis</name>
    <dbReference type="NCBI Taxonomy" id="155322"/>
    <lineage>
        <taxon>Bacteria</taxon>
        <taxon>Bacillati</taxon>
        <taxon>Bacillota</taxon>
        <taxon>Bacilli</taxon>
        <taxon>Bacillales</taxon>
        <taxon>Bacillaceae</taxon>
        <taxon>Bacillus</taxon>
        <taxon>Bacillus cereus group</taxon>
    </lineage>
</organism>
<proteinExistence type="predicted"/>
<accession>A0AAP8F3N0</accession>
<evidence type="ECO:0008006" key="4">
    <source>
        <dbReference type="Google" id="ProtNLM"/>
    </source>
</evidence>
<reference evidence="2 3" key="1">
    <citation type="submission" date="2017-09" db="EMBL/GenBank/DDBJ databases">
        <title>Large-scale bioinformatics analysis of Bacillus genomes uncovers conserved roles of natural products in bacterial physiology.</title>
        <authorList>
            <consortium name="Agbiome Team Llc"/>
            <person name="Bleich R.M."/>
            <person name="Grubbs K.J."/>
            <person name="Santa Maria K.C."/>
            <person name="Allen S.E."/>
            <person name="Farag S."/>
            <person name="Shank E.A."/>
            <person name="Bowers A."/>
        </authorList>
    </citation>
    <scope>NUCLEOTIDE SEQUENCE [LARGE SCALE GENOMIC DNA]</scope>
    <source>
        <strain evidence="2 3">AFS042148</strain>
    </source>
</reference>
<evidence type="ECO:0000256" key="1">
    <source>
        <dbReference type="SAM" id="SignalP"/>
    </source>
</evidence>
<evidence type="ECO:0000313" key="3">
    <source>
        <dbReference type="Proteomes" id="UP000224044"/>
    </source>
</evidence>
<sequence length="163" mass="18152">MFKKKVIYSLTMILGITLSSGFSVPSTQAEILNKEFSNETITKSIIDKEKLNLIIKNISIEKLQKVHLINSKALSITESGGYSFDLEIAESFGYSFKQGQDVKMFFESFSSETVSKIESVKHSDLKTLLPILSSSDLISFADLLTLLIVSDLKEVAKQLISFV</sequence>
<comment type="caution">
    <text evidence="2">The sequence shown here is derived from an EMBL/GenBank/DDBJ whole genome shotgun (WGS) entry which is preliminary data.</text>
</comment>
<dbReference type="AlphaFoldDB" id="A0AAP8F3N0"/>
<protein>
    <recommendedName>
        <fullName evidence="4">Cell wall anchor protein</fullName>
    </recommendedName>
</protein>
<dbReference type="RefSeq" id="WP_097882645.1">
    <property type="nucleotide sequence ID" value="NZ_JBALNA010000159.1"/>
</dbReference>
<keyword evidence="1" id="KW-0732">Signal</keyword>
<feature type="chain" id="PRO_5042850285" description="Cell wall anchor protein" evidence="1">
    <location>
        <begin position="30"/>
        <end position="163"/>
    </location>
</feature>
<dbReference type="EMBL" id="NUSY01000023">
    <property type="protein sequence ID" value="PHE11414.1"/>
    <property type="molecule type" value="Genomic_DNA"/>
</dbReference>
<evidence type="ECO:0000313" key="2">
    <source>
        <dbReference type="EMBL" id="PHE11414.1"/>
    </source>
</evidence>
<gene>
    <name evidence="2" type="ORF">COF62_16330</name>
</gene>
<dbReference type="Proteomes" id="UP000224044">
    <property type="component" value="Unassembled WGS sequence"/>
</dbReference>